<dbReference type="EMBL" id="DTBH01000113">
    <property type="protein sequence ID" value="HGQ77247.1"/>
    <property type="molecule type" value="Genomic_DNA"/>
</dbReference>
<dbReference type="EMBL" id="DSZT01000211">
    <property type="protein sequence ID" value="HGU42577.1"/>
    <property type="molecule type" value="Genomic_DNA"/>
</dbReference>
<sequence length="214" mass="23417">MHWVITGANRGIGLALAKQLLFEGERLTVGVRTSMPFEHENLKVLKVDTSNPVSIEEFVSQIEEPIDVLINNAGVLIEERFPEVTEEGMLLSFKVNTMGPYMIVQESYKQGKLKDGAKIINISSILGSISSTGGTTSVPYSISKAALNMVTKLLAHKLKNMYVVSIHPGWVKTDMGGPEAPLLPEESAAGIIKVIRHLNQTGVFLDYTGKVIPW</sequence>
<reference evidence="2 5" key="1">
    <citation type="submission" date="2014-08" db="EMBL/GenBank/DDBJ databases">
        <title>Fervidobacterium pennivorans DYC genome.</title>
        <authorList>
            <person name="Wushke S."/>
        </authorList>
    </citation>
    <scope>NUCLEOTIDE SEQUENCE [LARGE SCALE GENOMIC DNA]</scope>
    <source>
        <strain evidence="2 5">DYC</strain>
    </source>
</reference>
<reference evidence="3" key="2">
    <citation type="journal article" date="2020" name="mSystems">
        <title>Genome- and Community-Level Interaction Insights into Carbon Utilization and Element Cycling Functions of Hydrothermarchaeota in Hydrothermal Sediment.</title>
        <authorList>
            <person name="Zhou Z."/>
            <person name="Liu Y."/>
            <person name="Xu W."/>
            <person name="Pan J."/>
            <person name="Luo Z.H."/>
            <person name="Li M."/>
        </authorList>
    </citation>
    <scope>NUCLEOTIDE SEQUENCE [LARGE SCALE GENOMIC DNA]</scope>
    <source>
        <strain evidence="4">SpSt-604</strain>
        <strain evidence="3">SpSt-640</strain>
    </source>
</reference>
<gene>
    <name evidence="4" type="ORF">ENT72_06660</name>
    <name evidence="3" type="ORF">ENU12_04930</name>
    <name evidence="2" type="ORF">JM64_00495</name>
</gene>
<dbReference type="PANTHER" id="PTHR45458:SF1">
    <property type="entry name" value="SHORT CHAIN DEHYDROGENASE"/>
    <property type="match status" value="1"/>
</dbReference>
<dbReference type="KEGG" id="fng:JM64_00495"/>
<dbReference type="EMBL" id="CP011393">
    <property type="protein sequence ID" value="ANE40672.1"/>
    <property type="molecule type" value="Genomic_DNA"/>
</dbReference>
<protein>
    <submittedName>
        <fullName evidence="3">SDR family NAD(P)-dependent oxidoreductase</fullName>
    </submittedName>
    <submittedName>
        <fullName evidence="2">Short-chain dehydrogenase</fullName>
    </submittedName>
</protein>
<proteinExistence type="inferred from homology"/>
<dbReference type="PRINTS" id="PR00080">
    <property type="entry name" value="SDRFAMILY"/>
</dbReference>
<dbReference type="InterPro" id="IPR052184">
    <property type="entry name" value="SDR_enzymes"/>
</dbReference>
<dbReference type="Gene3D" id="3.40.50.720">
    <property type="entry name" value="NAD(P)-binding Rossmann-like Domain"/>
    <property type="match status" value="1"/>
</dbReference>
<dbReference type="Proteomes" id="UP000077096">
    <property type="component" value="Chromosome"/>
</dbReference>
<dbReference type="SUPFAM" id="SSF51735">
    <property type="entry name" value="NAD(P)-binding Rossmann-fold domains"/>
    <property type="match status" value="1"/>
</dbReference>
<evidence type="ECO:0000313" key="3">
    <source>
        <dbReference type="EMBL" id="HGQ77247.1"/>
    </source>
</evidence>
<dbReference type="PANTHER" id="PTHR45458">
    <property type="entry name" value="SHORT-CHAIN DEHYDROGENASE/REDUCTASE SDR"/>
    <property type="match status" value="1"/>
</dbReference>
<evidence type="ECO:0000313" key="4">
    <source>
        <dbReference type="EMBL" id="HGU42577.1"/>
    </source>
</evidence>
<dbReference type="AlphaFoldDB" id="A0A172T166"/>
<name>A0A172T166_FERPE</name>
<dbReference type="PATRIC" id="fig|93466.3.peg.97"/>
<dbReference type="PRINTS" id="PR00081">
    <property type="entry name" value="GDHRDH"/>
</dbReference>
<dbReference type="Pfam" id="PF00106">
    <property type="entry name" value="adh_short"/>
    <property type="match status" value="1"/>
</dbReference>
<dbReference type="GO" id="GO:0016616">
    <property type="term" value="F:oxidoreductase activity, acting on the CH-OH group of donors, NAD or NADP as acceptor"/>
    <property type="evidence" value="ECO:0007669"/>
    <property type="project" value="TreeGrafter"/>
</dbReference>
<dbReference type="InterPro" id="IPR036291">
    <property type="entry name" value="NAD(P)-bd_dom_sf"/>
</dbReference>
<organism evidence="2 5">
    <name type="scientific">Fervidobacterium pennivorans</name>
    <dbReference type="NCBI Taxonomy" id="93466"/>
    <lineage>
        <taxon>Bacteria</taxon>
        <taxon>Thermotogati</taxon>
        <taxon>Thermotogota</taxon>
        <taxon>Thermotogae</taxon>
        <taxon>Thermotogales</taxon>
        <taxon>Fervidobacteriaceae</taxon>
        <taxon>Fervidobacterium</taxon>
    </lineage>
</organism>
<dbReference type="InterPro" id="IPR002347">
    <property type="entry name" value="SDR_fam"/>
</dbReference>
<evidence type="ECO:0000256" key="1">
    <source>
        <dbReference type="RuleBase" id="RU000363"/>
    </source>
</evidence>
<accession>A0A172T166</accession>
<evidence type="ECO:0000313" key="2">
    <source>
        <dbReference type="EMBL" id="ANE40672.1"/>
    </source>
</evidence>
<dbReference type="OrthoDB" id="5786478at2"/>
<comment type="similarity">
    <text evidence="1">Belongs to the short-chain dehydrogenases/reductases (SDR) family.</text>
</comment>
<evidence type="ECO:0000313" key="5">
    <source>
        <dbReference type="Proteomes" id="UP000077096"/>
    </source>
</evidence>